<dbReference type="SUPFAM" id="SSF49503">
    <property type="entry name" value="Cupredoxins"/>
    <property type="match status" value="2"/>
</dbReference>
<dbReference type="InterPro" id="IPR008972">
    <property type="entry name" value="Cupredoxin"/>
</dbReference>
<feature type="compositionally biased region" description="Polar residues" evidence="1">
    <location>
        <begin position="1374"/>
        <end position="1387"/>
    </location>
</feature>
<dbReference type="InterPro" id="IPR036249">
    <property type="entry name" value="Thioredoxin-like_sf"/>
</dbReference>
<gene>
    <name evidence="3" type="ORF">OFUS_LOCUS9047</name>
</gene>
<dbReference type="Gene3D" id="2.60.40.10">
    <property type="entry name" value="Immunoglobulins"/>
    <property type="match status" value="8"/>
</dbReference>
<evidence type="ECO:0000256" key="1">
    <source>
        <dbReference type="SAM" id="MobiDB-lite"/>
    </source>
</evidence>
<dbReference type="PANTHER" id="PTHR46957">
    <property type="entry name" value="CYTOKINE RECEPTOR"/>
    <property type="match status" value="1"/>
</dbReference>
<dbReference type="InterPro" id="IPR026876">
    <property type="entry name" value="Fn3_assoc_repeat"/>
</dbReference>
<comment type="caution">
    <text evidence="3">The sequence shown here is derived from an EMBL/GenBank/DDBJ whole genome shotgun (WGS) entry which is preliminary data.</text>
</comment>
<dbReference type="Pfam" id="PF00041">
    <property type="entry name" value="fn3"/>
    <property type="match status" value="3"/>
</dbReference>
<evidence type="ECO:0000259" key="2">
    <source>
        <dbReference type="PROSITE" id="PS50853"/>
    </source>
</evidence>
<evidence type="ECO:0000313" key="4">
    <source>
        <dbReference type="Proteomes" id="UP000749559"/>
    </source>
</evidence>
<dbReference type="InterPro" id="IPR050713">
    <property type="entry name" value="RTP_Phos/Ushers"/>
</dbReference>
<feature type="domain" description="Fibronectin type-III" evidence="2">
    <location>
        <begin position="2740"/>
        <end position="2832"/>
    </location>
</feature>
<dbReference type="Proteomes" id="UP000749559">
    <property type="component" value="Unassembled WGS sequence"/>
</dbReference>
<feature type="domain" description="Fibronectin type-III" evidence="2">
    <location>
        <begin position="2164"/>
        <end position="2268"/>
    </location>
</feature>
<feature type="region of interest" description="Disordered" evidence="1">
    <location>
        <begin position="2393"/>
        <end position="2417"/>
    </location>
</feature>
<dbReference type="Gene3D" id="2.60.40.420">
    <property type="entry name" value="Cupredoxins - blue copper proteins"/>
    <property type="match status" value="3"/>
</dbReference>
<organism evidence="3 4">
    <name type="scientific">Owenia fusiformis</name>
    <name type="common">Polychaete worm</name>
    <dbReference type="NCBI Taxonomy" id="6347"/>
    <lineage>
        <taxon>Eukaryota</taxon>
        <taxon>Metazoa</taxon>
        <taxon>Spiralia</taxon>
        <taxon>Lophotrochozoa</taxon>
        <taxon>Annelida</taxon>
        <taxon>Polychaeta</taxon>
        <taxon>Sedentaria</taxon>
        <taxon>Canalipalpata</taxon>
        <taxon>Sabellida</taxon>
        <taxon>Oweniida</taxon>
        <taxon>Oweniidae</taxon>
        <taxon>Owenia</taxon>
    </lineage>
</organism>
<dbReference type="InterPro" id="IPR013783">
    <property type="entry name" value="Ig-like_fold"/>
</dbReference>
<dbReference type="SMART" id="SM00060">
    <property type="entry name" value="FN3"/>
    <property type="match status" value="13"/>
</dbReference>
<feature type="compositionally biased region" description="Low complexity" evidence="1">
    <location>
        <begin position="1207"/>
        <end position="1227"/>
    </location>
</feature>
<protein>
    <recommendedName>
        <fullName evidence="2">Fibronectin type-III domain-containing protein</fullName>
    </recommendedName>
</protein>
<feature type="compositionally biased region" description="Basic and acidic residues" evidence="1">
    <location>
        <begin position="3386"/>
        <end position="3411"/>
    </location>
</feature>
<reference evidence="3" key="1">
    <citation type="submission" date="2022-03" db="EMBL/GenBank/DDBJ databases">
        <authorList>
            <person name="Martin C."/>
        </authorList>
    </citation>
    <scope>NUCLEOTIDE SEQUENCE</scope>
</reference>
<dbReference type="CDD" id="cd00063">
    <property type="entry name" value="FN3"/>
    <property type="match status" value="6"/>
</dbReference>
<feature type="compositionally biased region" description="Basic residues" evidence="1">
    <location>
        <begin position="1389"/>
        <end position="1399"/>
    </location>
</feature>
<proteinExistence type="predicted"/>
<dbReference type="Gene3D" id="3.40.30.10">
    <property type="entry name" value="Glutaredoxin"/>
    <property type="match status" value="1"/>
</dbReference>
<keyword evidence="4" id="KW-1185">Reference proteome</keyword>
<feature type="domain" description="Fibronectin type-III" evidence="2">
    <location>
        <begin position="1577"/>
        <end position="1673"/>
    </location>
</feature>
<feature type="region of interest" description="Disordered" evidence="1">
    <location>
        <begin position="1"/>
        <end position="35"/>
    </location>
</feature>
<feature type="compositionally biased region" description="Polar residues" evidence="1">
    <location>
        <begin position="1416"/>
        <end position="1432"/>
    </location>
</feature>
<feature type="compositionally biased region" description="Basic residues" evidence="1">
    <location>
        <begin position="3427"/>
        <end position="3440"/>
    </location>
</feature>
<feature type="domain" description="Fibronectin type-III" evidence="2">
    <location>
        <begin position="1926"/>
        <end position="2029"/>
    </location>
</feature>
<name>A0A8S4NN31_OWEFU</name>
<feature type="domain" description="Fibronectin type-III" evidence="2">
    <location>
        <begin position="2042"/>
        <end position="2139"/>
    </location>
</feature>
<feature type="compositionally biased region" description="Polar residues" evidence="1">
    <location>
        <begin position="3373"/>
        <end position="3383"/>
    </location>
</feature>
<dbReference type="InterPro" id="IPR036116">
    <property type="entry name" value="FN3_sf"/>
</dbReference>
<dbReference type="PANTHER" id="PTHR46957:SF3">
    <property type="entry name" value="CYTOKINE RECEPTOR"/>
    <property type="match status" value="1"/>
</dbReference>
<dbReference type="GO" id="GO:0016020">
    <property type="term" value="C:membrane"/>
    <property type="evidence" value="ECO:0007669"/>
    <property type="project" value="UniProtKB-SubCell"/>
</dbReference>
<dbReference type="InterPro" id="IPR003961">
    <property type="entry name" value="FN3_dom"/>
</dbReference>
<dbReference type="OrthoDB" id="10036029at2759"/>
<dbReference type="PROSITE" id="PS50853">
    <property type="entry name" value="FN3"/>
    <property type="match status" value="5"/>
</dbReference>
<dbReference type="SUPFAM" id="SSF49265">
    <property type="entry name" value="Fibronectin type III"/>
    <property type="match status" value="8"/>
</dbReference>
<evidence type="ECO:0000313" key="3">
    <source>
        <dbReference type="EMBL" id="CAH1782615.1"/>
    </source>
</evidence>
<accession>A0A8S4NN31</accession>
<dbReference type="Pfam" id="PF13287">
    <property type="entry name" value="Fn3_assoc"/>
    <property type="match status" value="1"/>
</dbReference>
<feature type="region of interest" description="Disordered" evidence="1">
    <location>
        <begin position="3362"/>
        <end position="3440"/>
    </location>
</feature>
<feature type="compositionally biased region" description="Low complexity" evidence="1">
    <location>
        <begin position="2393"/>
        <end position="2402"/>
    </location>
</feature>
<dbReference type="EMBL" id="CAIIXF020000005">
    <property type="protein sequence ID" value="CAH1782615.1"/>
    <property type="molecule type" value="Genomic_DNA"/>
</dbReference>
<feature type="compositionally biased region" description="Basic and acidic residues" evidence="1">
    <location>
        <begin position="1231"/>
        <end position="1247"/>
    </location>
</feature>
<dbReference type="SUPFAM" id="SSF52833">
    <property type="entry name" value="Thioredoxin-like"/>
    <property type="match status" value="1"/>
</dbReference>
<feature type="region of interest" description="Disordered" evidence="1">
    <location>
        <begin position="1195"/>
        <end position="1432"/>
    </location>
</feature>
<sequence>MGTGASRDGEVEVGQASGRASVASNGSRPQSRAMGLGAGASQSIVTSGLIKSQAALSQTGMSSQGARVGWAHVRQANRALVALQRRQRERNSFTKVLIGRGGFSEQNVAVTEGQVVVFLWNDPTCNAGFNVVQVVHDGEKFTPVIGGYNSGSPCKKGFFEVQFNMEGEFKFVSSGLRCTPLTINVGAKQDIKAEVTDTGFSPRVIHIDERHAIKWTWAKCDVPHTVYEVKHCNRHSGLLKVENKKDAIATQSGSFRHEFRQSGIYYMQTEGLMMGETHLCVVHVRECPREHQVEILDRTFNPMILLIDEGDRVWFQWDKVKCKKPHNPYQIHHPSMEHDDDVAYLPVKDGFKWTQPTKCGLLSKEFFEPGVYFFSDQNFQEAAEYIGTILVKPKQKDHFIDLKLEGFSKDMLAAETGDRVWWTWNPGNMDPAFSIMEMERCLTPTVKPGTEFDCDDQCTFLEGDAAKQCTLVGLAAAQVNSIGVYHYRVADSPNTLSTCSIIVNSGSKNFTIHVTEKGFQPKVVTVHPSDRVWWVWQEGKKQHNIMQVSHEGNRIDDGFCSGAPLDPPSAFMHQFTKPGVYYYITQALPKLFGAIVVTSQPKVHEVAVISNQITPDPVNININDLVCWTFKGLRQYDVTEIESVDQLIGVESSGALLPRRCMNRAFGEAGVFHFSSKSFSKRKESKKEGPREPDESKLSSVLVDEMHDSMVVRVDSAGFHPKAINIIKGESILWTWKDSNDEAHNVIRVNAPDSETPLSAMQGGKSFNSGRPMPNNSFLYTFDEEGTFCVASQGAPGFCGIINIMSVDTLRTDVPYIESDQNGGTVEKNTVVYLACDTAQSSIYYTLDGSTPEVHRKSSKLYKPDKGVVLKESGLCFLRALATSPTQLISDVYTSKRFWVLRGPVEETPPSSPEPVDDGPSAEETQKWWRCIPSLQGLFTGPGVMELFWESPGPECLELIRGYQIFINDMTFCEVFPANHNSVNVAGLAGGRVYDILLDVYPENDKFLPHKSNKLMLKCPETTETGGPVISLEVPDNEDTMAIVWKSISTSQNPILGYRLYLNGQQCGDTVTPNEASNRCRCVIEGCQLDVIYRVVVMALPEGGSKPKMSNELEVSLPLDTSQIVLPPAELRGDDEDIYKDYIEVSEGSGYMPGMDEAPELDITERDDAENGIEDENNGYEDNILDGDQRLRYEGEGEEDSEHGLTPEQQSELPQQPSVSPQQPSDQGISVDRESEHGRSIHDEETRTNGGDTMEADIVGGSSRSDDPNQEQTAQISVDETAEYDEGVASASDQSGDEYQSHDHRVSNQVAEEPGLEIDGTRQPWRNKMKDTAKLGMHLSRGRHRKKSVEEKIEQTEVDNSPQTNYEVEMQDEVPSQSRPESVSSMGSGKRRRRKKRERRDRDNVVEVEESVDLTLPSNDTQTPSDKQPFSPTSVVSTVPLMAAMDLNNQDDFLPVPMVTVDHQGPESVLVRWKLPRQPEPSYRLLVYVVNVIGIKFQSEVNSDISFECLQEENGESIAAVQHCWNLTDSTRCLVEGLSPSTLYRIFVVANYSVIHAGQPCEIQATSTVIHYTSLGAPQPPTLSVTSLQLRQVTLSWEAGECHRDVEISGYKVYVDNKLLGDKLSAKTTQTTIDNIQPGKTIRVKVITLTEHRVGNSGPSNIVKVSCPNCPPPPNISQQPSYKRGLVIIAWEKPESIGGSDKREDILYYNIYLDGAWHGEIMATTQANKNGYQYHMTDLTPGQSYDIQMKAYAGDKRTEGNHVYCLSESIMSNSLPVMCPAPPKSPCLTIEGIHDGGIDVTWQSPQQYGDAVVSGYQLLKDNKLYGSTIPPDVLSLRIKDVSLGEKVTLQLVALTEHAVGKLEGTRVIGHHEIRHTNASTDGDSGIGRSSYYEKEEKEINQLLGEKYSACVPGPRLTIHYTGLVMAPTKVWCETVTGHSAMVVWNKGEKVKPHYVLPDSYQVTWWPGDKPEENINSQASRDDHLNIEGLDANTTYTVIVEARKLQSYTQTQEDLESDEIRHSFILTSKSEHIKLTTAQPPDPPTNLGILSSTCNSISVAWDPPREHGVEVIGIRVDCVPLRAHSNQHRCLELMPDSTCAVLENLLESTEYHITVTALTEEFFDQLPAKDKTKKSRTLPKDIIVQKASPWLPSSSIISMTSGTKPPCDVTVVDTGMDWVSIRWLPAQVNGTNWMQGTIVRWAEVKPKSQKNETTLANHAELMPGDTTLKIQDLQPGVQYKIVVEAVVSVKTTIKPGEGPDTVSDKTREGANRRTAHVMSSAVYVRTKAPSEPPVVLVTGFTNDSIHLYWEKPSMFTILHKEGDETPQYIRRCLEGYKLEINGKLHMKLGSAAQSCTLTKCRAGRTYNIVLIALTCTEDVKKERRAKKKALLESSSSLGSMSGGYNSPDLDEENDESRSETVWVVLPRTQEGNVESVLGTYNSDHDEMRLVWTVVEDSYMINQFNVVYFNTTEPGIERKCVNADTRACTLPVKTFKTVYEVAIEPVYDNDNIRQQPQHVHIQVPGAPDAPNIFARSIDQEEFVIEWGEPRTYGNVKIKGYQVYMNDKKVGNMLSASHRKAVIPCRPNRHYKINLTAVTAVRRFAETSKSNALHINTSSGIGGLFTPGSQSLSPDGLQSTMDSTHMGNVSDEISLKVVKVTDSTIHLDWSAWLEVDGLLCFKIQWSSVAVPAQREVKIASKERSCILQNCYPGTNHFVRILALGDRDEVLDKSRQLTVQTSASPDTPVLTLRACNFKYIAVQWEAPKTYGDALVAGYKVYVNGVVETILGPDQYTYAFTHGQWCHEYAFQIQALSTIEKLHSKPSEPFLVEWPGVRAPVLSRALTVSSNSIKIVWDTPYASEGVKLKMYKLLCIYEESNEISQTVSPIHPETKEAEVHNMKPGSYLVHLEVHVHGSNHVVRSESVRVQPTVTPDPPHITVTVVGLEERRQIQKVTANLLNKRDKLLSMIPGRPPSPMRMSHESQIYLKVSETLQQVEEMLDDCFSSLSHYTGNLLAHVSWQCPQSNPHVTICGFKVLIDGKQYGSTLHSGVKNVRIKLGLDKLVHKLTMVAVSEKPRTSSVPSNIVELLTDPFQPYTFFCFHTIHSNNAKWPNLGCCQYIDTLEYERRFPTRSYNNGLMQHNIPPPSCHVMDVFDGEFNPLLPPSGPDCPTVLFFWTRWCRTSQYAMANFVRFTREFPREYDYIAVSCVDKEKYPWERQELTHYLTENTLRDETIRHCLNISASSAYVAGSLLKKGMLAKHGKHDRAMSDKGVYGDINDLFNVIGVPTVVIIHPDDYIAWHGRYAALDYSHFKGYMQHALASIYNEDCSVHQCDTCQNETSIDIDNIEIGCKTYDRTSLLLHSSGNPSVKAKTGGTIATPSFSTNKKQTKPDDTLFTKSQRSKDSRQAKQEIDINVRPYSANAMPETPTKKKSRKPISAKRSR</sequence>